<dbReference type="AlphaFoldDB" id="A0AAN8Z3W0"/>
<accession>A0AAN8Z3W0</accession>
<keyword evidence="1" id="KW-1133">Transmembrane helix</keyword>
<evidence type="ECO:0000256" key="1">
    <source>
        <dbReference type="SAM" id="Phobius"/>
    </source>
</evidence>
<name>A0AAN8Z3W0_9MAGN</name>
<organism evidence="3 4">
    <name type="scientific">Dillenia turbinata</name>
    <dbReference type="NCBI Taxonomy" id="194707"/>
    <lineage>
        <taxon>Eukaryota</taxon>
        <taxon>Viridiplantae</taxon>
        <taxon>Streptophyta</taxon>
        <taxon>Embryophyta</taxon>
        <taxon>Tracheophyta</taxon>
        <taxon>Spermatophyta</taxon>
        <taxon>Magnoliopsida</taxon>
        <taxon>eudicotyledons</taxon>
        <taxon>Gunneridae</taxon>
        <taxon>Pentapetalae</taxon>
        <taxon>Dilleniales</taxon>
        <taxon>Dilleniaceae</taxon>
        <taxon>Dillenia</taxon>
    </lineage>
</organism>
<dbReference type="EMBL" id="JBAMMX010000017">
    <property type="protein sequence ID" value="KAK6923821.1"/>
    <property type="molecule type" value="Genomic_DNA"/>
</dbReference>
<reference evidence="3 4" key="1">
    <citation type="submission" date="2023-12" db="EMBL/GenBank/DDBJ databases">
        <title>A high-quality genome assembly for Dillenia turbinata (Dilleniales).</title>
        <authorList>
            <person name="Chanderbali A."/>
        </authorList>
    </citation>
    <scope>NUCLEOTIDE SEQUENCE [LARGE SCALE GENOMIC DNA]</scope>
    <source>
        <strain evidence="3">LSX21</strain>
        <tissue evidence="3">Leaf</tissue>
    </source>
</reference>
<proteinExistence type="predicted"/>
<dbReference type="Proteomes" id="UP001370490">
    <property type="component" value="Unassembled WGS sequence"/>
</dbReference>
<gene>
    <name evidence="3" type="ORF">RJ641_010021</name>
</gene>
<keyword evidence="1" id="KW-0812">Transmembrane</keyword>
<evidence type="ECO:0000313" key="4">
    <source>
        <dbReference type="Proteomes" id="UP001370490"/>
    </source>
</evidence>
<feature type="transmembrane region" description="Helical" evidence="1">
    <location>
        <begin position="21"/>
        <end position="40"/>
    </location>
</feature>
<dbReference type="InterPro" id="IPR029472">
    <property type="entry name" value="Copia-like_N"/>
</dbReference>
<keyword evidence="1" id="KW-0472">Membrane</keyword>
<feature type="domain" description="Retrotransposon Copia-like N-terminal" evidence="2">
    <location>
        <begin position="67"/>
        <end position="113"/>
    </location>
</feature>
<evidence type="ECO:0000313" key="3">
    <source>
        <dbReference type="EMBL" id="KAK6923821.1"/>
    </source>
</evidence>
<keyword evidence="4" id="KW-1185">Reference proteome</keyword>
<sequence>MKRKTLEHLIHEDMRYKTISVLYSLFFFSVLSPCLMKIFAANITPSSTPPSMSSSTQIKLDSCAIYHSDSSFTVLVTLMLIEDNYGSWSCIVRKTFRAKSKLGVVDKSLSIPKETDDISNWK</sequence>
<comment type="caution">
    <text evidence="3">The sequence shown here is derived from an EMBL/GenBank/DDBJ whole genome shotgun (WGS) entry which is preliminary data.</text>
</comment>
<protein>
    <submittedName>
        <fullName evidence="3">Retrotransposon Copia-like, N-terminal</fullName>
    </submittedName>
</protein>
<dbReference type="Pfam" id="PF14244">
    <property type="entry name" value="Retrotran_gag_3"/>
    <property type="match status" value="1"/>
</dbReference>
<evidence type="ECO:0000259" key="2">
    <source>
        <dbReference type="Pfam" id="PF14244"/>
    </source>
</evidence>